<comment type="caution">
    <text evidence="3">The sequence shown here is derived from an EMBL/GenBank/DDBJ whole genome shotgun (WGS) entry which is preliminary data.</text>
</comment>
<dbReference type="PANTHER" id="PTHR43135:SF3">
    <property type="entry name" value="ALPHA-D-RIBOSE 1-METHYLPHOSPHONATE 5-TRIPHOSPHATE DIPHOSPHATASE"/>
    <property type="match status" value="1"/>
</dbReference>
<gene>
    <name evidence="3" type="ORF">VTL71DRAFT_13977</name>
</gene>
<evidence type="ECO:0000259" key="2">
    <source>
        <dbReference type="Pfam" id="PF01979"/>
    </source>
</evidence>
<dbReference type="Gene3D" id="3.40.50.10910">
    <property type="entry name" value="Amidohydrolase"/>
    <property type="match status" value="1"/>
</dbReference>
<keyword evidence="1" id="KW-0732">Signal</keyword>
<dbReference type="InterPro" id="IPR032466">
    <property type="entry name" value="Metal_Hydrolase"/>
</dbReference>
<feature type="domain" description="Amidohydrolase-related" evidence="2">
    <location>
        <begin position="79"/>
        <end position="377"/>
    </location>
</feature>
<dbReference type="SUPFAM" id="SSF51556">
    <property type="entry name" value="Metallo-dependent hydrolases"/>
    <property type="match status" value="1"/>
</dbReference>
<protein>
    <recommendedName>
        <fullName evidence="2">Amidohydrolase-related domain-containing protein</fullName>
    </recommendedName>
</protein>
<organism evidence="3 4">
    <name type="scientific">Oculimacula yallundae</name>
    <dbReference type="NCBI Taxonomy" id="86028"/>
    <lineage>
        <taxon>Eukaryota</taxon>
        <taxon>Fungi</taxon>
        <taxon>Dikarya</taxon>
        <taxon>Ascomycota</taxon>
        <taxon>Pezizomycotina</taxon>
        <taxon>Leotiomycetes</taxon>
        <taxon>Helotiales</taxon>
        <taxon>Ploettnerulaceae</taxon>
        <taxon>Oculimacula</taxon>
    </lineage>
</organism>
<dbReference type="EMBL" id="JAZHXI010000006">
    <property type="protein sequence ID" value="KAL2070951.1"/>
    <property type="molecule type" value="Genomic_DNA"/>
</dbReference>
<dbReference type="InterPro" id="IPR051781">
    <property type="entry name" value="Metallo-dep_Hydrolase"/>
</dbReference>
<accession>A0ABR4CP04</accession>
<keyword evidence="4" id="KW-1185">Reference proteome</keyword>
<dbReference type="PANTHER" id="PTHR43135">
    <property type="entry name" value="ALPHA-D-RIBOSE 1-METHYLPHOSPHONATE 5-TRIPHOSPHATE DIPHOSPHATASE"/>
    <property type="match status" value="1"/>
</dbReference>
<reference evidence="3 4" key="1">
    <citation type="journal article" date="2024" name="Commun. Biol.">
        <title>Comparative genomic analysis of thermophilic fungi reveals convergent evolutionary adaptations and gene losses.</title>
        <authorList>
            <person name="Steindorff A.S."/>
            <person name="Aguilar-Pontes M.V."/>
            <person name="Robinson A.J."/>
            <person name="Andreopoulos B."/>
            <person name="LaButti K."/>
            <person name="Kuo A."/>
            <person name="Mondo S."/>
            <person name="Riley R."/>
            <person name="Otillar R."/>
            <person name="Haridas S."/>
            <person name="Lipzen A."/>
            <person name="Grimwood J."/>
            <person name="Schmutz J."/>
            <person name="Clum A."/>
            <person name="Reid I.D."/>
            <person name="Moisan M.C."/>
            <person name="Butler G."/>
            <person name="Nguyen T.T.M."/>
            <person name="Dewar K."/>
            <person name="Conant G."/>
            <person name="Drula E."/>
            <person name="Henrissat B."/>
            <person name="Hansel C."/>
            <person name="Singer S."/>
            <person name="Hutchinson M.I."/>
            <person name="de Vries R.P."/>
            <person name="Natvig D.O."/>
            <person name="Powell A.J."/>
            <person name="Tsang A."/>
            <person name="Grigoriev I.V."/>
        </authorList>
    </citation>
    <scope>NUCLEOTIDE SEQUENCE [LARGE SCALE GENOMIC DNA]</scope>
    <source>
        <strain evidence="3 4">CBS 494.80</strain>
    </source>
</reference>
<dbReference type="InterPro" id="IPR011059">
    <property type="entry name" value="Metal-dep_hydrolase_composite"/>
</dbReference>
<evidence type="ECO:0000313" key="3">
    <source>
        <dbReference type="EMBL" id="KAL2070951.1"/>
    </source>
</evidence>
<dbReference type="Gene3D" id="2.30.40.10">
    <property type="entry name" value="Urease, subunit C, domain 1"/>
    <property type="match status" value="1"/>
</dbReference>
<dbReference type="InterPro" id="IPR006680">
    <property type="entry name" value="Amidohydro-rel"/>
</dbReference>
<evidence type="ECO:0000256" key="1">
    <source>
        <dbReference type="SAM" id="SignalP"/>
    </source>
</evidence>
<name>A0ABR4CP04_9HELO</name>
<dbReference type="Gene3D" id="3.30.110.90">
    <property type="entry name" value="Amidohydrolase"/>
    <property type="match status" value="1"/>
</dbReference>
<dbReference type="Proteomes" id="UP001595075">
    <property type="component" value="Unassembled WGS sequence"/>
</dbReference>
<feature type="signal peptide" evidence="1">
    <location>
        <begin position="1"/>
        <end position="18"/>
    </location>
</feature>
<dbReference type="Pfam" id="PF01979">
    <property type="entry name" value="Amidohydro_1"/>
    <property type="match status" value="1"/>
</dbReference>
<evidence type="ECO:0000313" key="4">
    <source>
        <dbReference type="Proteomes" id="UP001595075"/>
    </source>
</evidence>
<dbReference type="Gene3D" id="1.20.58.520">
    <property type="entry name" value="Amidohydrolase"/>
    <property type="match status" value="1"/>
</dbReference>
<feature type="chain" id="PRO_5046499605" description="Amidohydrolase-related domain-containing protein" evidence="1">
    <location>
        <begin position="19"/>
        <end position="380"/>
    </location>
</feature>
<sequence length="380" mass="40042">MFLQILLICTSLVQIVSTGCSGHHHHIGPADHFKTAITNVLVWDGQKFPRSRSTVVFIDGVIADSNPVGAAVINGNGGYLIPGLIDSHVRISDCSQLKALQKFGVTTALDLGHYPYDPVKKCGEHGVTDLASSGALGIVEGVPIGYCPAYPSPLLLPAIEAGEESVAAHVAAGVDYITLFLSPVGPDDATIREVIKAAHKEGLQVIAHAATYDLYAQAARTGVDVAIGVPYDIGLDGAVIDSITSSKMKVVPSLFRINSDIQREPEFMYQNSMQSIRSLLEAGNPVAAGSSSNDDADLLSALPFGESLHMELAMFVKAGLTPNQAIQAATSIPASIFGMHDRGAIKPGMRADLILLSADPTADIGNTRKIVKVWVEGLSK</sequence>
<dbReference type="SUPFAM" id="SSF51338">
    <property type="entry name" value="Composite domain of metallo-dependent hydrolases"/>
    <property type="match status" value="1"/>
</dbReference>
<proteinExistence type="predicted"/>